<sequence>MVRKKFYEKYSLKIISSLAACSILYSAIPVYANDLNDNVIVEKDNSVLSSNDQTVCNISELSLNNNILIDSKLKEFYNLDKVRKYIGFDYKVPDYVIPGNEVHSIRVFNSDDGNNKLELEFSEKNSAKWYSIEAFRGDPVDTLTNEFKESFEDAIVSTNSKTIDGIQGLYITLTDSTKYTFAKPESCKYFAWKDGDVWYCMNYDNNEDGSIGEGEIGKISNSLKNPKEIVNVNYSIDKEANGVPKSLINIYDKDDLNKATETLGYTPKLPIKINDYIKISNSFTNIDHMGKSLFSYYSYDKGTIVFIQTKDNDNYEYEEISRTGYARENGETTTVKADKLSIDGMDVYRYADKGDNKIVYQWKEDNMYYFFEIYYYNIGIENVDDIVKEFVDFKPVN</sequence>
<reference evidence="2 3" key="1">
    <citation type="submission" date="2020-01" db="EMBL/GenBank/DDBJ databases">
        <title>Genome sequence of a 1,3-propanediol producer, Clostridium butyricum S3.</title>
        <authorList>
            <person name="Zhou J."/>
        </authorList>
    </citation>
    <scope>NUCLEOTIDE SEQUENCE [LARGE SCALE GENOMIC DNA]</scope>
    <source>
        <strain evidence="2 3">S3</strain>
    </source>
</reference>
<feature type="chain" id="PRO_5027065652" description="DUF4367 domain-containing protein" evidence="1">
    <location>
        <begin position="33"/>
        <end position="397"/>
    </location>
</feature>
<dbReference type="AlphaFoldDB" id="A0A6L9EPB4"/>
<protein>
    <recommendedName>
        <fullName evidence="4">DUF4367 domain-containing protein</fullName>
    </recommendedName>
</protein>
<evidence type="ECO:0000313" key="3">
    <source>
        <dbReference type="Proteomes" id="UP000474042"/>
    </source>
</evidence>
<organism evidence="2 3">
    <name type="scientific">Clostridium butyricum</name>
    <dbReference type="NCBI Taxonomy" id="1492"/>
    <lineage>
        <taxon>Bacteria</taxon>
        <taxon>Bacillati</taxon>
        <taxon>Bacillota</taxon>
        <taxon>Clostridia</taxon>
        <taxon>Eubacteriales</taxon>
        <taxon>Clostridiaceae</taxon>
        <taxon>Clostridium</taxon>
    </lineage>
</organism>
<comment type="caution">
    <text evidence="2">The sequence shown here is derived from an EMBL/GenBank/DDBJ whole genome shotgun (WGS) entry which is preliminary data.</text>
</comment>
<keyword evidence="1" id="KW-0732">Signal</keyword>
<name>A0A6L9EPB4_CLOBU</name>
<feature type="signal peptide" evidence="1">
    <location>
        <begin position="1"/>
        <end position="32"/>
    </location>
</feature>
<evidence type="ECO:0000313" key="2">
    <source>
        <dbReference type="EMBL" id="NAS18338.1"/>
    </source>
</evidence>
<proteinExistence type="predicted"/>
<evidence type="ECO:0008006" key="4">
    <source>
        <dbReference type="Google" id="ProtNLM"/>
    </source>
</evidence>
<gene>
    <name evidence="2" type="ORF">GND98_010780</name>
</gene>
<dbReference type="InterPro" id="IPR018247">
    <property type="entry name" value="EF_Hand_1_Ca_BS"/>
</dbReference>
<dbReference type="Proteomes" id="UP000474042">
    <property type="component" value="Unassembled WGS sequence"/>
</dbReference>
<evidence type="ECO:0000256" key="1">
    <source>
        <dbReference type="SAM" id="SignalP"/>
    </source>
</evidence>
<dbReference type="EMBL" id="WOFV02000031">
    <property type="protein sequence ID" value="NAS18338.1"/>
    <property type="molecule type" value="Genomic_DNA"/>
</dbReference>
<dbReference type="PROSITE" id="PS00018">
    <property type="entry name" value="EF_HAND_1"/>
    <property type="match status" value="1"/>
</dbReference>
<accession>A0A6L9EPB4</accession>